<keyword evidence="3" id="KW-0812">Transmembrane</keyword>
<keyword evidence="3" id="KW-1133">Transmembrane helix</keyword>
<dbReference type="PANTHER" id="PTHR12203:SF35">
    <property type="entry name" value="PROTEIN O-GLUCOSYLTRANSFERASE 1"/>
    <property type="match status" value="1"/>
</dbReference>
<dbReference type="GO" id="GO:0016740">
    <property type="term" value="F:transferase activity"/>
    <property type="evidence" value="ECO:0007669"/>
    <property type="project" value="UniProtKB-KW"/>
</dbReference>
<organism evidence="5 6">
    <name type="scientific">Meripilus lineatus</name>
    <dbReference type="NCBI Taxonomy" id="2056292"/>
    <lineage>
        <taxon>Eukaryota</taxon>
        <taxon>Fungi</taxon>
        <taxon>Dikarya</taxon>
        <taxon>Basidiomycota</taxon>
        <taxon>Agaricomycotina</taxon>
        <taxon>Agaricomycetes</taxon>
        <taxon>Polyporales</taxon>
        <taxon>Meripilaceae</taxon>
        <taxon>Meripilus</taxon>
    </lineage>
</organism>
<dbReference type="PANTHER" id="PTHR12203">
    <property type="entry name" value="KDEL LYS-ASP-GLU-LEU CONTAINING - RELATED"/>
    <property type="match status" value="1"/>
</dbReference>
<comment type="similarity">
    <text evidence="1">Belongs to the glycosyltransferase 90 family.</text>
</comment>
<reference evidence="5" key="1">
    <citation type="submission" date="2022-07" db="EMBL/GenBank/DDBJ databases">
        <title>Genome Sequence of Physisporinus lineatus.</title>
        <authorList>
            <person name="Buettner E."/>
        </authorList>
    </citation>
    <scope>NUCLEOTIDE SEQUENCE</scope>
    <source>
        <strain evidence="5">VT162</strain>
    </source>
</reference>
<sequence length="584" mass="66931">MLYESLPGHKRGIFFFIAVCVVFMQAGIWAGRRRTQDNFPDDSLVPTSKVLPFVKSDNRPSIKDHPIPKLMQDAENKFRHLLSHQSSTLKEAVAEYKRRYKRDPPPGFDDWWRFAEDNDVLMRDDYNAIVEDLAPFWELSPEELRKRAALAGHLPSIDLVRVRNGKSRAVNIKDGPESPELPNIDFPVNSMAEGRILVPWEHRLFPNLTEGSIKAHLSGVYPPDWRGQGTVWEAYRRTCNPNEPARRLYSSFRASTSQRRNSRLVAASDEFSFSDGNTGNYSFCQNPWAHINQGHFFSDWRTIPVLFPVFSPAKASGYLDIRIPSHYYYAQTRRYTYGWDPVNLELKKVDHMETPWESKSDKIFWRGASTGGGSSPPGFSNQYQRHRFVRMASDESYNNRTIIFADPPSSTNYVHAHVPTVYLNDDIMDVAFVKVVDSSNYPGGIGALISDHRFDDGGVNLGDHWKHKYLVDIDGMGYSGRFFSFLESDSAVMKATVYREFFEPWIQPWLHYIPLSASYQEIYNIHAFFSGASSSTLQIANATALSVSPSKRRSVDGDRRLRRIARAGKQWKRTIGRRVDMEGE</sequence>
<dbReference type="AlphaFoldDB" id="A0AAD5V2W3"/>
<evidence type="ECO:0000256" key="3">
    <source>
        <dbReference type="SAM" id="Phobius"/>
    </source>
</evidence>
<evidence type="ECO:0000259" key="4">
    <source>
        <dbReference type="SMART" id="SM00672"/>
    </source>
</evidence>
<keyword evidence="3" id="KW-0472">Membrane</keyword>
<feature type="domain" description="Glycosyl transferase CAP10" evidence="4">
    <location>
        <begin position="270"/>
        <end position="571"/>
    </location>
</feature>
<keyword evidence="6" id="KW-1185">Reference proteome</keyword>
<evidence type="ECO:0000256" key="2">
    <source>
        <dbReference type="ARBA" id="ARBA00022679"/>
    </source>
</evidence>
<protein>
    <recommendedName>
        <fullName evidence="4">Glycosyl transferase CAP10 domain-containing protein</fullName>
    </recommendedName>
</protein>
<comment type="caution">
    <text evidence="5">The sequence shown here is derived from an EMBL/GenBank/DDBJ whole genome shotgun (WGS) entry which is preliminary data.</text>
</comment>
<name>A0AAD5V2W3_9APHY</name>
<evidence type="ECO:0000256" key="1">
    <source>
        <dbReference type="ARBA" id="ARBA00010118"/>
    </source>
</evidence>
<gene>
    <name evidence="5" type="ORF">NLI96_g5506</name>
</gene>
<evidence type="ECO:0000313" key="5">
    <source>
        <dbReference type="EMBL" id="KAJ3484647.1"/>
    </source>
</evidence>
<dbReference type="SMART" id="SM00672">
    <property type="entry name" value="CAP10"/>
    <property type="match status" value="1"/>
</dbReference>
<keyword evidence="2" id="KW-0808">Transferase</keyword>
<dbReference type="InterPro" id="IPR006598">
    <property type="entry name" value="CAP10"/>
</dbReference>
<dbReference type="InterPro" id="IPR051091">
    <property type="entry name" value="O-Glucosyltr/Glycosyltrsf_90"/>
</dbReference>
<feature type="transmembrane region" description="Helical" evidence="3">
    <location>
        <begin position="12"/>
        <end position="31"/>
    </location>
</feature>
<dbReference type="EMBL" id="JANAWD010000181">
    <property type="protein sequence ID" value="KAJ3484647.1"/>
    <property type="molecule type" value="Genomic_DNA"/>
</dbReference>
<evidence type="ECO:0000313" key="6">
    <source>
        <dbReference type="Proteomes" id="UP001212997"/>
    </source>
</evidence>
<dbReference type="Pfam" id="PF05686">
    <property type="entry name" value="Glyco_transf_90"/>
    <property type="match status" value="1"/>
</dbReference>
<dbReference type="Proteomes" id="UP001212997">
    <property type="component" value="Unassembled WGS sequence"/>
</dbReference>
<proteinExistence type="inferred from homology"/>
<accession>A0AAD5V2W3</accession>